<dbReference type="EMBL" id="RJKN01000001">
    <property type="protein sequence ID" value="ROP46027.1"/>
    <property type="molecule type" value="Genomic_DNA"/>
</dbReference>
<gene>
    <name evidence="2" type="ORF">EDC03_0648</name>
</gene>
<feature type="region of interest" description="Disordered" evidence="1">
    <location>
        <begin position="1"/>
        <end position="27"/>
    </location>
</feature>
<dbReference type="InParanoid" id="A0A3N1HUE8"/>
<protein>
    <submittedName>
        <fullName evidence="2">Uncharacterized protein</fullName>
    </submittedName>
</protein>
<accession>A0A3N1HUE8</accession>
<organism evidence="2 3">
    <name type="scientific">Pseudokineococcus lusitanus</name>
    <dbReference type="NCBI Taxonomy" id="763993"/>
    <lineage>
        <taxon>Bacteria</taxon>
        <taxon>Bacillati</taxon>
        <taxon>Actinomycetota</taxon>
        <taxon>Actinomycetes</taxon>
        <taxon>Kineosporiales</taxon>
        <taxon>Kineosporiaceae</taxon>
        <taxon>Pseudokineococcus</taxon>
    </lineage>
</organism>
<keyword evidence="3" id="KW-1185">Reference proteome</keyword>
<comment type="caution">
    <text evidence="2">The sequence shown here is derived from an EMBL/GenBank/DDBJ whole genome shotgun (WGS) entry which is preliminary data.</text>
</comment>
<sequence>MDAAAAPRPQDEPDAAGVPPAPPEPPLATLERTALEVERHVATDGWGAPPRVFALVRTAQALAADAALAAHLPPEVLAEAEADPEHLTSVEQDELPEGSLEEVLAQIGWPPAVAGAALAVERVVVPPDVDLPEDPAAALAVVDAHPDRHEVRIAVAVLREEGPGTTGTVVRRREDDDDLRVVVGEDLVPGLAAALRATFA</sequence>
<dbReference type="Proteomes" id="UP000276232">
    <property type="component" value="Unassembled WGS sequence"/>
</dbReference>
<evidence type="ECO:0000313" key="3">
    <source>
        <dbReference type="Proteomes" id="UP000276232"/>
    </source>
</evidence>
<reference evidence="2 3" key="1">
    <citation type="journal article" date="2015" name="Stand. Genomic Sci.">
        <title>Genomic Encyclopedia of Bacterial and Archaeal Type Strains, Phase III: the genomes of soil and plant-associated and newly described type strains.</title>
        <authorList>
            <person name="Whitman W.B."/>
            <person name="Woyke T."/>
            <person name="Klenk H.P."/>
            <person name="Zhou Y."/>
            <person name="Lilburn T.G."/>
            <person name="Beck B.J."/>
            <person name="De Vos P."/>
            <person name="Vandamme P."/>
            <person name="Eisen J.A."/>
            <person name="Garrity G."/>
            <person name="Hugenholtz P."/>
            <person name="Kyrpides N.C."/>
        </authorList>
    </citation>
    <scope>NUCLEOTIDE SEQUENCE [LARGE SCALE GENOMIC DNA]</scope>
    <source>
        <strain evidence="2 3">CECT 7306</strain>
    </source>
</reference>
<name>A0A3N1HUE8_9ACTN</name>
<dbReference type="RefSeq" id="WP_199719875.1">
    <property type="nucleotide sequence ID" value="NZ_RJKN01000001.1"/>
</dbReference>
<dbReference type="NCBIfam" id="NF040618">
    <property type="entry name" value="PPA1309_fam"/>
    <property type="match status" value="1"/>
</dbReference>
<dbReference type="AlphaFoldDB" id="A0A3N1HUE8"/>
<evidence type="ECO:0000256" key="1">
    <source>
        <dbReference type="SAM" id="MobiDB-lite"/>
    </source>
</evidence>
<evidence type="ECO:0000313" key="2">
    <source>
        <dbReference type="EMBL" id="ROP46027.1"/>
    </source>
</evidence>
<proteinExistence type="predicted"/>
<dbReference type="InterPro" id="IPR047681">
    <property type="entry name" value="PPA1309-like"/>
</dbReference>